<reference evidence="7 8" key="1">
    <citation type="submission" date="2023-08" db="EMBL/GenBank/DDBJ databases">
        <title>Black Yeasts Isolated from many extreme environments.</title>
        <authorList>
            <person name="Coleine C."/>
            <person name="Stajich J.E."/>
            <person name="Selbmann L."/>
        </authorList>
    </citation>
    <scope>NUCLEOTIDE SEQUENCE [LARGE SCALE GENOMIC DNA]</scope>
    <source>
        <strain evidence="7 8">CCFEE 5885</strain>
    </source>
</reference>
<evidence type="ECO:0000256" key="5">
    <source>
        <dbReference type="ARBA" id="ARBA00023002"/>
    </source>
</evidence>
<dbReference type="InterPro" id="IPR006181">
    <property type="entry name" value="D-amino_acid_oxidase_CS"/>
</dbReference>
<evidence type="ECO:0000313" key="7">
    <source>
        <dbReference type="EMBL" id="KAK5080352.1"/>
    </source>
</evidence>
<name>A0ABR0K152_9EURO</name>
<evidence type="ECO:0000256" key="3">
    <source>
        <dbReference type="ARBA" id="ARBA00022630"/>
    </source>
</evidence>
<accession>A0ABR0K152</accession>
<keyword evidence="3" id="KW-0285">Flavoprotein</keyword>
<dbReference type="InterPro" id="IPR006076">
    <property type="entry name" value="FAD-dep_OxRdtase"/>
</dbReference>
<protein>
    <recommendedName>
        <fullName evidence="6">FAD dependent oxidoreductase domain-containing protein</fullName>
    </recommendedName>
</protein>
<comment type="similarity">
    <text evidence="2">Belongs to the DAMOX/DASOX family.</text>
</comment>
<keyword evidence="5" id="KW-0560">Oxidoreductase</keyword>
<dbReference type="Pfam" id="PF01266">
    <property type="entry name" value="DAO"/>
    <property type="match status" value="1"/>
</dbReference>
<comment type="caution">
    <text evidence="7">The sequence shown here is derived from an EMBL/GenBank/DDBJ whole genome shotgun (WGS) entry which is preliminary data.</text>
</comment>
<feature type="domain" description="FAD dependent oxidoreductase" evidence="6">
    <location>
        <begin position="4"/>
        <end position="151"/>
    </location>
</feature>
<dbReference type="PROSITE" id="PS00677">
    <property type="entry name" value="DAO"/>
    <property type="match status" value="1"/>
</dbReference>
<dbReference type="SUPFAM" id="SSF54373">
    <property type="entry name" value="FAD-linked reductases, C-terminal domain"/>
    <property type="match status" value="1"/>
</dbReference>
<dbReference type="PANTHER" id="PTHR11530:SF11">
    <property type="entry name" value="D-ASPARTATE OXIDASE"/>
    <property type="match status" value="1"/>
</dbReference>
<dbReference type="EMBL" id="JAVRRG010000151">
    <property type="protein sequence ID" value="KAK5080352.1"/>
    <property type="molecule type" value="Genomic_DNA"/>
</dbReference>
<evidence type="ECO:0000259" key="6">
    <source>
        <dbReference type="Pfam" id="PF01266"/>
    </source>
</evidence>
<dbReference type="Proteomes" id="UP001345013">
    <property type="component" value="Unassembled WGS sequence"/>
</dbReference>
<evidence type="ECO:0000256" key="2">
    <source>
        <dbReference type="ARBA" id="ARBA00006730"/>
    </source>
</evidence>
<proteinExistence type="inferred from homology"/>
<comment type="cofactor">
    <cofactor evidence="1">
        <name>FAD</name>
        <dbReference type="ChEBI" id="CHEBI:57692"/>
    </cofactor>
</comment>
<dbReference type="InterPro" id="IPR023209">
    <property type="entry name" value="DAO"/>
</dbReference>
<keyword evidence="4" id="KW-0274">FAD</keyword>
<sequence length="162" mass="17827">MLAVDIIINASGVGARELACDQKVYPVRGQTMFVKSSYDKVKMFQGSHYTYVIPRTHSGGVIFGGVSQPHSTNSEVETGLRPDILRRINSLTGNAFNWVDPERDVVQDIVGHRQYREGGIRVAREGNIVHAYGAGGLGYLYAFGMAEKVCNLIQGKPRQSKL</sequence>
<organism evidence="7 8">
    <name type="scientific">Lithohypha guttulata</name>
    <dbReference type="NCBI Taxonomy" id="1690604"/>
    <lineage>
        <taxon>Eukaryota</taxon>
        <taxon>Fungi</taxon>
        <taxon>Dikarya</taxon>
        <taxon>Ascomycota</taxon>
        <taxon>Pezizomycotina</taxon>
        <taxon>Eurotiomycetes</taxon>
        <taxon>Chaetothyriomycetidae</taxon>
        <taxon>Chaetothyriales</taxon>
        <taxon>Trichomeriaceae</taxon>
        <taxon>Lithohypha</taxon>
    </lineage>
</organism>
<evidence type="ECO:0000256" key="4">
    <source>
        <dbReference type="ARBA" id="ARBA00022827"/>
    </source>
</evidence>
<evidence type="ECO:0000256" key="1">
    <source>
        <dbReference type="ARBA" id="ARBA00001974"/>
    </source>
</evidence>
<dbReference type="SUPFAM" id="SSF51971">
    <property type="entry name" value="Nucleotide-binding domain"/>
    <property type="match status" value="1"/>
</dbReference>
<dbReference type="Gene3D" id="3.40.50.720">
    <property type="entry name" value="NAD(P)-binding Rossmann-like Domain"/>
    <property type="match status" value="1"/>
</dbReference>
<dbReference type="PANTHER" id="PTHR11530">
    <property type="entry name" value="D-AMINO ACID OXIDASE"/>
    <property type="match status" value="1"/>
</dbReference>
<evidence type="ECO:0000313" key="8">
    <source>
        <dbReference type="Proteomes" id="UP001345013"/>
    </source>
</evidence>
<dbReference type="Gene3D" id="3.30.9.10">
    <property type="entry name" value="D-Amino Acid Oxidase, subunit A, domain 2"/>
    <property type="match status" value="1"/>
</dbReference>
<keyword evidence="8" id="KW-1185">Reference proteome</keyword>
<gene>
    <name evidence="7" type="ORF">LTR24_008552</name>
</gene>